<proteinExistence type="predicted"/>
<dbReference type="EMBL" id="NCKW01007823">
    <property type="protein sequence ID" value="POM69775.1"/>
    <property type="molecule type" value="Genomic_DNA"/>
</dbReference>
<keyword evidence="2" id="KW-1185">Reference proteome</keyword>
<name>A0A2P4XW33_9STRA</name>
<gene>
    <name evidence="1" type="ORF">PHPALM_13913</name>
</gene>
<dbReference type="Gene3D" id="3.30.420.10">
    <property type="entry name" value="Ribonuclease H-like superfamily/Ribonuclease H"/>
    <property type="match status" value="1"/>
</dbReference>
<accession>A0A2P4XW33</accession>
<dbReference type="InterPro" id="IPR012337">
    <property type="entry name" value="RNaseH-like_sf"/>
</dbReference>
<dbReference type="AlphaFoldDB" id="A0A2P4XW33"/>
<evidence type="ECO:0000313" key="1">
    <source>
        <dbReference type="EMBL" id="POM69775.1"/>
    </source>
</evidence>
<sequence>MDPNLLYARLPRSYQALVLSFDGSTKTKNLGDFRSEWTIVTAASAYLEATTANLAEYAGMNNGVQAALEHTTEDLVIVGDSRLAIQQSLEVIYLHVVREFNTTADSLTSETLESKGPKVVSAEARLSELTALNRIQDVIYEPTAKAETEDKPSVNTARAHKYHM</sequence>
<dbReference type="OrthoDB" id="123143at2759"/>
<protein>
    <submittedName>
        <fullName evidence="1">Uncharacterized protein</fullName>
    </submittedName>
</protein>
<dbReference type="InterPro" id="IPR036397">
    <property type="entry name" value="RNaseH_sf"/>
</dbReference>
<evidence type="ECO:0000313" key="2">
    <source>
        <dbReference type="Proteomes" id="UP000237271"/>
    </source>
</evidence>
<organism evidence="1 2">
    <name type="scientific">Phytophthora palmivora</name>
    <dbReference type="NCBI Taxonomy" id="4796"/>
    <lineage>
        <taxon>Eukaryota</taxon>
        <taxon>Sar</taxon>
        <taxon>Stramenopiles</taxon>
        <taxon>Oomycota</taxon>
        <taxon>Peronosporomycetes</taxon>
        <taxon>Peronosporales</taxon>
        <taxon>Peronosporaceae</taxon>
        <taxon>Phytophthora</taxon>
    </lineage>
</organism>
<dbReference type="GO" id="GO:0003676">
    <property type="term" value="F:nucleic acid binding"/>
    <property type="evidence" value="ECO:0007669"/>
    <property type="project" value="InterPro"/>
</dbReference>
<dbReference type="Proteomes" id="UP000237271">
    <property type="component" value="Unassembled WGS sequence"/>
</dbReference>
<comment type="caution">
    <text evidence="1">The sequence shown here is derived from an EMBL/GenBank/DDBJ whole genome shotgun (WGS) entry which is preliminary data.</text>
</comment>
<reference evidence="1 2" key="1">
    <citation type="journal article" date="2017" name="Genome Biol. Evol.">
        <title>Phytophthora megakarya and P. palmivora, closely related causal agents of cacao black pod rot, underwent increases in genome sizes and gene numbers by different mechanisms.</title>
        <authorList>
            <person name="Ali S.S."/>
            <person name="Shao J."/>
            <person name="Lary D.J."/>
            <person name="Kronmiller B."/>
            <person name="Shen D."/>
            <person name="Strem M.D."/>
            <person name="Amoako-Attah I."/>
            <person name="Akrofi A.Y."/>
            <person name="Begoude B.A."/>
            <person name="Ten Hoopen G.M."/>
            <person name="Coulibaly K."/>
            <person name="Kebe B.I."/>
            <person name="Melnick R.L."/>
            <person name="Guiltinan M.J."/>
            <person name="Tyler B.M."/>
            <person name="Meinhardt L.W."/>
            <person name="Bailey B.A."/>
        </authorList>
    </citation>
    <scope>NUCLEOTIDE SEQUENCE [LARGE SCALE GENOMIC DNA]</scope>
    <source>
        <strain evidence="2">sbr112.9</strain>
    </source>
</reference>
<dbReference type="SUPFAM" id="SSF53098">
    <property type="entry name" value="Ribonuclease H-like"/>
    <property type="match status" value="1"/>
</dbReference>